<name>A0ABV3JX31_STRON</name>
<feature type="chain" id="PRO_5045060413" evidence="1">
    <location>
        <begin position="40"/>
        <end position="205"/>
    </location>
</feature>
<proteinExistence type="predicted"/>
<accession>A0ABV3JX31</accession>
<feature type="signal peptide" evidence="1">
    <location>
        <begin position="1"/>
        <end position="39"/>
    </location>
</feature>
<evidence type="ECO:0000256" key="1">
    <source>
        <dbReference type="SAM" id="SignalP"/>
    </source>
</evidence>
<dbReference type="Proteomes" id="UP001552594">
    <property type="component" value="Unassembled WGS sequence"/>
</dbReference>
<evidence type="ECO:0000313" key="2">
    <source>
        <dbReference type="EMBL" id="MEV5507440.1"/>
    </source>
</evidence>
<reference evidence="2 3" key="1">
    <citation type="submission" date="2024-06" db="EMBL/GenBank/DDBJ databases">
        <title>The Natural Products Discovery Center: Release of the First 8490 Sequenced Strains for Exploring Actinobacteria Biosynthetic Diversity.</title>
        <authorList>
            <person name="Kalkreuter E."/>
            <person name="Kautsar S.A."/>
            <person name="Yang D."/>
            <person name="Bader C.D."/>
            <person name="Teijaro C.N."/>
            <person name="Fluegel L."/>
            <person name="Davis C.M."/>
            <person name="Simpson J.R."/>
            <person name="Lauterbach L."/>
            <person name="Steele A.D."/>
            <person name="Gui C."/>
            <person name="Meng S."/>
            <person name="Li G."/>
            <person name="Viehrig K."/>
            <person name="Ye F."/>
            <person name="Su P."/>
            <person name="Kiefer A.F."/>
            <person name="Nichols A."/>
            <person name="Cepeda A.J."/>
            <person name="Yan W."/>
            <person name="Fan B."/>
            <person name="Jiang Y."/>
            <person name="Adhikari A."/>
            <person name="Zheng C.-J."/>
            <person name="Schuster L."/>
            <person name="Cowan T.M."/>
            <person name="Smanski M.J."/>
            <person name="Chevrette M.G."/>
            <person name="De Carvalho L.P.S."/>
            <person name="Shen B."/>
        </authorList>
    </citation>
    <scope>NUCLEOTIDE SEQUENCE [LARGE SCALE GENOMIC DNA]</scope>
    <source>
        <strain evidence="2 3">NPDC052347</strain>
    </source>
</reference>
<evidence type="ECO:0000313" key="3">
    <source>
        <dbReference type="Proteomes" id="UP001552594"/>
    </source>
</evidence>
<gene>
    <name evidence="2" type="ORF">AB0L16_13290</name>
</gene>
<protein>
    <submittedName>
        <fullName evidence="2">Papain-like cysteine protease family protein</fullName>
    </submittedName>
</protein>
<sequence>MSRASAQQQNTPRIRGRALSAAAVAAAALVAIPAATANAAPQARTVNAKQLKISMQAQQKDQWCWAASGNTIAAYFHKKYSQNQFCNAAWHRKQGTNCPNNPASLENDQNAFKWMHLKPGSVFYGYLYGKTIINEINANRPIEARIGWKSGGGHMHVIYGYDRSKGAVYFGDPWPSSRRYNRANYNWYVNNSQFAWTHSLYQIGR</sequence>
<dbReference type="InterPro" id="IPR022118">
    <property type="entry name" value="Peptidase_C70_AvrRpt2"/>
</dbReference>
<organism evidence="2 3">
    <name type="scientific">Streptomyces orinoci</name>
    <name type="common">Streptoverticillium orinoci</name>
    <dbReference type="NCBI Taxonomy" id="67339"/>
    <lineage>
        <taxon>Bacteria</taxon>
        <taxon>Bacillati</taxon>
        <taxon>Actinomycetota</taxon>
        <taxon>Actinomycetes</taxon>
        <taxon>Kitasatosporales</taxon>
        <taxon>Streptomycetaceae</taxon>
        <taxon>Streptomyces</taxon>
    </lineage>
</organism>
<keyword evidence="3" id="KW-1185">Reference proteome</keyword>
<dbReference type="EMBL" id="JBFAUK010000008">
    <property type="protein sequence ID" value="MEV5507440.1"/>
    <property type="molecule type" value="Genomic_DNA"/>
</dbReference>
<dbReference type="Pfam" id="PF12385">
    <property type="entry name" value="Peptidase_C70"/>
    <property type="match status" value="1"/>
</dbReference>
<keyword evidence="1" id="KW-0732">Signal</keyword>
<dbReference type="Gene3D" id="3.90.70.10">
    <property type="entry name" value="Cysteine proteinases"/>
    <property type="match status" value="1"/>
</dbReference>
<dbReference type="RefSeq" id="WP_241560895.1">
    <property type="nucleotide sequence ID" value="NZ_JBFAUK010000008.1"/>
</dbReference>
<comment type="caution">
    <text evidence="2">The sequence shown here is derived from an EMBL/GenBank/DDBJ whole genome shotgun (WGS) entry which is preliminary data.</text>
</comment>